<sequence>MMYPQSQSLEYFNSNASLKATQSSLLIRQRFLQLCKLLLWLLLEFDFTSRYNVGFFEAYWSLNVSTNVFACSTLCSSLALAGSTWWFQIGFRRSGGWIDCSTPVVIVEEKLTSLDGWSWLKLDEIRVD</sequence>
<accession>A0A540NTI7</accession>
<name>A0A540NTI7_MALBA</name>
<gene>
    <name evidence="1" type="ORF">C1H46_000385</name>
</gene>
<dbReference type="EMBL" id="VIEB01000007">
    <property type="protein sequence ID" value="TQE13963.1"/>
    <property type="molecule type" value="Genomic_DNA"/>
</dbReference>
<dbReference type="AlphaFoldDB" id="A0A540NTI7"/>
<evidence type="ECO:0000313" key="1">
    <source>
        <dbReference type="EMBL" id="TQE13963.1"/>
    </source>
</evidence>
<protein>
    <submittedName>
        <fullName evidence="1">Uncharacterized protein</fullName>
    </submittedName>
</protein>
<proteinExistence type="predicted"/>
<organism evidence="1 2">
    <name type="scientific">Malus baccata</name>
    <name type="common">Siberian crab apple</name>
    <name type="synonym">Pyrus baccata</name>
    <dbReference type="NCBI Taxonomy" id="106549"/>
    <lineage>
        <taxon>Eukaryota</taxon>
        <taxon>Viridiplantae</taxon>
        <taxon>Streptophyta</taxon>
        <taxon>Embryophyta</taxon>
        <taxon>Tracheophyta</taxon>
        <taxon>Spermatophyta</taxon>
        <taxon>Magnoliopsida</taxon>
        <taxon>eudicotyledons</taxon>
        <taxon>Gunneridae</taxon>
        <taxon>Pentapetalae</taxon>
        <taxon>rosids</taxon>
        <taxon>fabids</taxon>
        <taxon>Rosales</taxon>
        <taxon>Rosaceae</taxon>
        <taxon>Amygdaloideae</taxon>
        <taxon>Maleae</taxon>
        <taxon>Malus</taxon>
    </lineage>
</organism>
<reference evidence="1 2" key="1">
    <citation type="journal article" date="2019" name="G3 (Bethesda)">
        <title>Sequencing of a Wild Apple (Malus baccata) Genome Unravels the Differences Between Cultivated and Wild Apple Species Regarding Disease Resistance and Cold Tolerance.</title>
        <authorList>
            <person name="Chen X."/>
        </authorList>
    </citation>
    <scope>NUCLEOTIDE SEQUENCE [LARGE SCALE GENOMIC DNA]</scope>
    <source>
        <strain evidence="2">cv. Shandingzi</strain>
        <tissue evidence="1">Leaves</tissue>
    </source>
</reference>
<evidence type="ECO:0000313" key="2">
    <source>
        <dbReference type="Proteomes" id="UP000315295"/>
    </source>
</evidence>
<keyword evidence="2" id="KW-1185">Reference proteome</keyword>
<dbReference type="Proteomes" id="UP000315295">
    <property type="component" value="Unassembled WGS sequence"/>
</dbReference>
<comment type="caution">
    <text evidence="1">The sequence shown here is derived from an EMBL/GenBank/DDBJ whole genome shotgun (WGS) entry which is preliminary data.</text>
</comment>